<feature type="signal peptide" evidence="8">
    <location>
        <begin position="1"/>
        <end position="21"/>
    </location>
</feature>
<dbReference type="Proteomes" id="UP001500279">
    <property type="component" value="Unassembled WGS sequence"/>
</dbReference>
<keyword evidence="8" id="KW-0732">Signal</keyword>
<accession>A0ABN1JID9</accession>
<dbReference type="RefSeq" id="WP_231012717.1">
    <property type="nucleotide sequence ID" value="NZ_BAAAEW010000002.1"/>
</dbReference>
<evidence type="ECO:0008006" key="11">
    <source>
        <dbReference type="Google" id="ProtNLM"/>
    </source>
</evidence>
<dbReference type="Pfam" id="PF02321">
    <property type="entry name" value="OEP"/>
    <property type="match status" value="1"/>
</dbReference>
<dbReference type="Gene3D" id="1.20.1600.10">
    <property type="entry name" value="Outer membrane efflux proteins (OEP)"/>
    <property type="match status" value="1"/>
</dbReference>
<dbReference type="PROSITE" id="PS51257">
    <property type="entry name" value="PROKAR_LIPOPROTEIN"/>
    <property type="match status" value="1"/>
</dbReference>
<gene>
    <name evidence="9" type="ORF">GCM10009107_02150</name>
</gene>
<dbReference type="InterPro" id="IPR003423">
    <property type="entry name" value="OMP_efflux"/>
</dbReference>
<keyword evidence="3" id="KW-0813">Transport</keyword>
<evidence type="ECO:0000256" key="3">
    <source>
        <dbReference type="ARBA" id="ARBA00022448"/>
    </source>
</evidence>
<evidence type="ECO:0000256" key="5">
    <source>
        <dbReference type="ARBA" id="ARBA00022692"/>
    </source>
</evidence>
<comment type="subcellular location">
    <subcellularLocation>
        <location evidence="1">Cell outer membrane</location>
    </subcellularLocation>
</comment>
<evidence type="ECO:0000256" key="4">
    <source>
        <dbReference type="ARBA" id="ARBA00022452"/>
    </source>
</evidence>
<organism evidence="9 10">
    <name type="scientific">Ideonella azotifigens</name>
    <dbReference type="NCBI Taxonomy" id="513160"/>
    <lineage>
        <taxon>Bacteria</taxon>
        <taxon>Pseudomonadati</taxon>
        <taxon>Pseudomonadota</taxon>
        <taxon>Betaproteobacteria</taxon>
        <taxon>Burkholderiales</taxon>
        <taxon>Sphaerotilaceae</taxon>
        <taxon>Ideonella</taxon>
    </lineage>
</organism>
<comment type="caution">
    <text evidence="9">The sequence shown here is derived from an EMBL/GenBank/DDBJ whole genome shotgun (WGS) entry which is preliminary data.</text>
</comment>
<keyword evidence="5" id="KW-0812">Transmembrane</keyword>
<protein>
    <recommendedName>
        <fullName evidence="11">TolC family protein</fullName>
    </recommendedName>
</protein>
<reference evidence="9 10" key="1">
    <citation type="journal article" date="2019" name="Int. J. Syst. Evol. Microbiol.">
        <title>The Global Catalogue of Microorganisms (GCM) 10K type strain sequencing project: providing services to taxonomists for standard genome sequencing and annotation.</title>
        <authorList>
            <consortium name="The Broad Institute Genomics Platform"/>
            <consortium name="The Broad Institute Genome Sequencing Center for Infectious Disease"/>
            <person name="Wu L."/>
            <person name="Ma J."/>
        </authorList>
    </citation>
    <scope>NUCLEOTIDE SEQUENCE [LARGE SCALE GENOMIC DNA]</scope>
    <source>
        <strain evidence="9 10">JCM 15503</strain>
    </source>
</reference>
<proteinExistence type="inferred from homology"/>
<evidence type="ECO:0000256" key="2">
    <source>
        <dbReference type="ARBA" id="ARBA00007613"/>
    </source>
</evidence>
<keyword evidence="10" id="KW-1185">Reference proteome</keyword>
<feature type="chain" id="PRO_5046176236" description="TolC family protein" evidence="8">
    <location>
        <begin position="22"/>
        <end position="511"/>
    </location>
</feature>
<dbReference type="PANTHER" id="PTHR30026:SF21">
    <property type="entry name" value="SLR1270 PROTEIN"/>
    <property type="match status" value="1"/>
</dbReference>
<keyword evidence="4" id="KW-1134">Transmembrane beta strand</keyword>
<dbReference type="EMBL" id="BAAAEW010000002">
    <property type="protein sequence ID" value="GAA0740463.1"/>
    <property type="molecule type" value="Genomic_DNA"/>
</dbReference>
<name>A0ABN1JID9_9BURK</name>
<keyword evidence="6" id="KW-0472">Membrane</keyword>
<dbReference type="PANTHER" id="PTHR30026">
    <property type="entry name" value="OUTER MEMBRANE PROTEIN TOLC"/>
    <property type="match status" value="1"/>
</dbReference>
<dbReference type="InterPro" id="IPR051906">
    <property type="entry name" value="TolC-like"/>
</dbReference>
<evidence type="ECO:0000313" key="9">
    <source>
        <dbReference type="EMBL" id="GAA0740463.1"/>
    </source>
</evidence>
<evidence type="ECO:0000256" key="6">
    <source>
        <dbReference type="ARBA" id="ARBA00023136"/>
    </source>
</evidence>
<comment type="similarity">
    <text evidence="2">Belongs to the outer membrane factor (OMF) (TC 1.B.17) family.</text>
</comment>
<evidence type="ECO:0000256" key="8">
    <source>
        <dbReference type="SAM" id="SignalP"/>
    </source>
</evidence>
<sequence length="511" mass="55320">MLAFAKTLLVAAAALALSACASLQPQPLAGAEISDITQADKLALQQNAAPLDGPLSLEAAIARALKYNAERRVRRMEEVVAFGGLDAANLDMLPRLVASAGYRNRDNDLLVLSKDLATGTVIGGQTISSSREATGVDLSFSWSLLDFGQSYYAARQSADRFLIATERSRRAQHLLVQDVRTAFWRVAAAQKLSGELQATTQVAEQALADARKIEQEGLRSPLEPLRYQRQLLENLRLLELVDQELNSARIELAQLIGAPGGQAITVIEPAAAPATAWLNQPVEQLETYALSQNAELRESIYSSRIAQAETRKAMLKMFPGLSFNYALRSSNDQYLINQSWNETGLQLSFNLLGVLSAISQTKMAQAGVQLADQKRMSTQMAVISQLHLARLQYGNAVRQYERADAIAQVDSRIAKHVANQEAAARQTQQERVAQQTAAILSQLRRYQALSNVQAAASKLQATLGLEPRLTAPEAMPLADLTLAVAGVLKAWDAGTLPAEPAVSADTTKAVP</sequence>
<evidence type="ECO:0000313" key="10">
    <source>
        <dbReference type="Proteomes" id="UP001500279"/>
    </source>
</evidence>
<evidence type="ECO:0000256" key="7">
    <source>
        <dbReference type="ARBA" id="ARBA00023237"/>
    </source>
</evidence>
<dbReference type="SUPFAM" id="SSF56954">
    <property type="entry name" value="Outer membrane efflux proteins (OEP)"/>
    <property type="match status" value="1"/>
</dbReference>
<keyword evidence="7" id="KW-0998">Cell outer membrane</keyword>
<evidence type="ECO:0000256" key="1">
    <source>
        <dbReference type="ARBA" id="ARBA00004442"/>
    </source>
</evidence>